<dbReference type="PANTHER" id="PTHR38795">
    <property type="entry name" value="DUF6604 DOMAIN-CONTAINING PROTEIN"/>
    <property type="match status" value="1"/>
</dbReference>
<proteinExistence type="predicted"/>
<dbReference type="EMBL" id="JAGMVJ010000001">
    <property type="protein sequence ID" value="KAH7095776.1"/>
    <property type="molecule type" value="Genomic_DNA"/>
</dbReference>
<protein>
    <recommendedName>
        <fullName evidence="2">DUF6604 domain-containing protein</fullName>
    </recommendedName>
</protein>
<reference evidence="3" key="1">
    <citation type="journal article" date="2021" name="Nat. Commun.">
        <title>Genetic determinants of endophytism in the Arabidopsis root mycobiome.</title>
        <authorList>
            <person name="Mesny F."/>
            <person name="Miyauchi S."/>
            <person name="Thiergart T."/>
            <person name="Pickel B."/>
            <person name="Atanasova L."/>
            <person name="Karlsson M."/>
            <person name="Huettel B."/>
            <person name="Barry K.W."/>
            <person name="Haridas S."/>
            <person name="Chen C."/>
            <person name="Bauer D."/>
            <person name="Andreopoulos W."/>
            <person name="Pangilinan J."/>
            <person name="LaButti K."/>
            <person name="Riley R."/>
            <person name="Lipzen A."/>
            <person name="Clum A."/>
            <person name="Drula E."/>
            <person name="Henrissat B."/>
            <person name="Kohler A."/>
            <person name="Grigoriev I.V."/>
            <person name="Martin F.M."/>
            <person name="Hacquard S."/>
        </authorList>
    </citation>
    <scope>NUCLEOTIDE SEQUENCE</scope>
    <source>
        <strain evidence="3">MPI-SDFR-AT-0120</strain>
    </source>
</reference>
<evidence type="ECO:0000259" key="2">
    <source>
        <dbReference type="Pfam" id="PF20253"/>
    </source>
</evidence>
<dbReference type="Pfam" id="PF20253">
    <property type="entry name" value="DUF6604"/>
    <property type="match status" value="1"/>
</dbReference>
<dbReference type="InterPro" id="IPR046539">
    <property type="entry name" value="DUF6604"/>
</dbReference>
<organism evidence="3 4">
    <name type="scientific">Paraphoma chrysanthemicola</name>
    <dbReference type="NCBI Taxonomy" id="798071"/>
    <lineage>
        <taxon>Eukaryota</taxon>
        <taxon>Fungi</taxon>
        <taxon>Dikarya</taxon>
        <taxon>Ascomycota</taxon>
        <taxon>Pezizomycotina</taxon>
        <taxon>Dothideomycetes</taxon>
        <taxon>Pleosporomycetidae</taxon>
        <taxon>Pleosporales</taxon>
        <taxon>Pleosporineae</taxon>
        <taxon>Phaeosphaeriaceae</taxon>
        <taxon>Paraphoma</taxon>
    </lineage>
</organism>
<dbReference type="OrthoDB" id="3793343at2759"/>
<evidence type="ECO:0000313" key="3">
    <source>
        <dbReference type="EMBL" id="KAH7095776.1"/>
    </source>
</evidence>
<name>A0A8K0RL35_9PLEO</name>
<comment type="caution">
    <text evidence="3">The sequence shown here is derived from an EMBL/GenBank/DDBJ whole genome shotgun (WGS) entry which is preliminary data.</text>
</comment>
<feature type="compositionally biased region" description="Basic residues" evidence="1">
    <location>
        <begin position="44"/>
        <end position="54"/>
    </location>
</feature>
<feature type="domain" description="DUF6604" evidence="2">
    <location>
        <begin position="10"/>
        <end position="193"/>
    </location>
</feature>
<keyword evidence="4" id="KW-1185">Reference proteome</keyword>
<dbReference type="Proteomes" id="UP000813461">
    <property type="component" value="Unassembled WGS sequence"/>
</dbReference>
<evidence type="ECO:0000256" key="1">
    <source>
        <dbReference type="SAM" id="MobiDB-lite"/>
    </source>
</evidence>
<feature type="region of interest" description="Disordered" evidence="1">
    <location>
        <begin position="35"/>
        <end position="67"/>
    </location>
</feature>
<accession>A0A8K0RL35</accession>
<dbReference type="PANTHER" id="PTHR38795:SF1">
    <property type="entry name" value="DUF6604 DOMAIN-CONTAINING PROTEIN"/>
    <property type="match status" value="1"/>
</dbReference>
<sequence length="231" mass="25605">MSGILGDVYRQYKEDTEFIAGWLAKESLKCGYELSTMGDQPQKAPRRLKGKARKQARDSSAGEPARGGNYLIKRTDFIPMAQKIAEQLPKVHVPALVEHTFNRVISERRRVSDWFRSSHGKTNTGDERHFHFIGVLKGAFATLCPFKESKVNPRATRTFGPPQVGSLPVHNAFAGLQVDVSPDELHEPQAAPAVDGKGCSAPRLLFEAPSLTLWYAQIRCLHAVARDRNGG</sequence>
<gene>
    <name evidence="3" type="ORF">FB567DRAFT_39657</name>
</gene>
<dbReference type="AlphaFoldDB" id="A0A8K0RL35"/>
<evidence type="ECO:0000313" key="4">
    <source>
        <dbReference type="Proteomes" id="UP000813461"/>
    </source>
</evidence>